<feature type="domain" description="SET" evidence="6">
    <location>
        <begin position="281"/>
        <end position="412"/>
    </location>
</feature>
<dbReference type="SUPFAM" id="SSF82199">
    <property type="entry name" value="SET domain"/>
    <property type="match status" value="1"/>
</dbReference>
<evidence type="ECO:0000256" key="2">
    <source>
        <dbReference type="ARBA" id="ARBA00022771"/>
    </source>
</evidence>
<name>A0AAE0WUJ0_9PEZI</name>
<dbReference type="SMART" id="SM00249">
    <property type="entry name" value="PHD"/>
    <property type="match status" value="1"/>
</dbReference>
<proteinExistence type="predicted"/>
<dbReference type="SUPFAM" id="SSF57903">
    <property type="entry name" value="FYVE/PHD zinc finger"/>
    <property type="match status" value="1"/>
</dbReference>
<dbReference type="Pfam" id="PF00628">
    <property type="entry name" value="PHD"/>
    <property type="match status" value="1"/>
</dbReference>
<feature type="region of interest" description="Disordered" evidence="5">
    <location>
        <begin position="477"/>
        <end position="679"/>
    </location>
</feature>
<dbReference type="Proteomes" id="UP001274830">
    <property type="component" value="Unassembled WGS sequence"/>
</dbReference>
<dbReference type="Gene3D" id="2.170.270.10">
    <property type="entry name" value="SET domain"/>
    <property type="match status" value="1"/>
</dbReference>
<feature type="compositionally biased region" description="Low complexity" evidence="5">
    <location>
        <begin position="525"/>
        <end position="539"/>
    </location>
</feature>
<keyword evidence="3" id="KW-0862">Zinc</keyword>
<keyword evidence="8" id="KW-1185">Reference proteome</keyword>
<evidence type="ECO:0000256" key="4">
    <source>
        <dbReference type="ARBA" id="ARBA00022853"/>
    </source>
</evidence>
<feature type="compositionally biased region" description="Polar residues" evidence="5">
    <location>
        <begin position="593"/>
        <end position="602"/>
    </location>
</feature>
<keyword evidence="1" id="KW-0479">Metal-binding</keyword>
<dbReference type="InterPro" id="IPR001965">
    <property type="entry name" value="Znf_PHD"/>
</dbReference>
<dbReference type="AlphaFoldDB" id="A0AAE0WUJ0"/>
<dbReference type="PANTHER" id="PTHR46462:SF3">
    <property type="entry name" value="UPSET, ISOFORM A"/>
    <property type="match status" value="1"/>
</dbReference>
<dbReference type="Pfam" id="PF00856">
    <property type="entry name" value="SET"/>
    <property type="match status" value="1"/>
</dbReference>
<feature type="compositionally biased region" description="Polar residues" evidence="5">
    <location>
        <begin position="540"/>
        <end position="557"/>
    </location>
</feature>
<dbReference type="PROSITE" id="PS50280">
    <property type="entry name" value="SET"/>
    <property type="match status" value="1"/>
</dbReference>
<accession>A0AAE0WUJ0</accession>
<evidence type="ECO:0000259" key="6">
    <source>
        <dbReference type="PROSITE" id="PS50280"/>
    </source>
</evidence>
<sequence>MTESLYPDTTSIGVEPVRAPLPHAFQHSRNFHAQVNGGNFGGAQEDDGQISCFCGYSDDDGNTVACDLCNRWQHTICYYPEYEGRDLPDELQHFCIDCRPRPVDTFLARKRQQARVEQQDPYGSIRRQASKSHKKKIKDAVGSPFANGWPLDKVRHDRNSASPRDLPPPAKRPKTSHRPSDQVTGPTKGHSRKRTVTNTQGRSASRSPESPISLYSEAFLRCYQDDDWVYSDANVMEDLDVTNSLSRWLLEPDDKFYGAVGHYKAEVLSRWDRDIDDIPKPALVVQEHHDPTVRDQDGNFPAWKVLTVQDPVADTGFIGELRGRIGFKEHYRADPSNRWQTLRHPEPFVFFHTKLPLYIDARNEGTDLRFVRRSCTPNSKIQVLITNGTDYHFCFMATKPIEPGDEISIGWDTSDSLFGRAGGVESMTSVSQQEMGQLSQWISIILANCGPCACQQSPSHCLLGRLDKRFSIATLDGDEAQPAKMPKVKKKKARHNMSPSETHAFNSRSGSEARKVDADDEPTDSRSASGSAGRNSASRDNTPNTHYSASGSLSTMPELSERERRKVAKEEEMFRRQEEEQSGKQNKKKRHSAGSTATTPGPSSIKHVNGQTFPLKYADAGTSRQAGLPTARSLSGRPPKSGTQKPSTKTLVKTMARPAPSYVDSGTQCDMDQEDTHRREAEYAVAPRWKYISLTQRLLKRCATNNVVQKKAASSMSPAPKSAEGNEGNAAKGSKSSTPEEVMRPSRGTTASNGAVAQDIDTSDASPGDMDHAFPPISELKPPLGLPYKDSLKEPHSFVEPPAPPWQPQEQEYLASHDIKSELHHNLHKPEMHVAMPPPTHVFGSTSNGSNGTFAQSPAGLTPSASLFPPGVTAAVNPSPARKKMSLSEYRQRKNKDRESESKGDRESSPASVASGPIAPSLLHPSSEAGVNHSQAIEDDVEMKDSASVGAG</sequence>
<dbReference type="InterPro" id="IPR019787">
    <property type="entry name" value="Znf_PHD-finger"/>
</dbReference>
<evidence type="ECO:0000256" key="5">
    <source>
        <dbReference type="SAM" id="MobiDB-lite"/>
    </source>
</evidence>
<dbReference type="InterPro" id="IPR011011">
    <property type="entry name" value="Znf_FYVE_PHD"/>
</dbReference>
<protein>
    <submittedName>
        <fullName evidence="7">SET domain-containing protein 3</fullName>
    </submittedName>
</protein>
<feature type="compositionally biased region" description="Polar residues" evidence="5">
    <location>
        <begin position="641"/>
        <end position="651"/>
    </location>
</feature>
<dbReference type="GO" id="GO:0006355">
    <property type="term" value="P:regulation of DNA-templated transcription"/>
    <property type="evidence" value="ECO:0007669"/>
    <property type="project" value="TreeGrafter"/>
</dbReference>
<dbReference type="PANTHER" id="PTHR46462">
    <property type="entry name" value="UPSET, ISOFORM A"/>
    <property type="match status" value="1"/>
</dbReference>
<feature type="compositionally biased region" description="Basic residues" evidence="5">
    <location>
        <begin position="128"/>
        <end position="137"/>
    </location>
</feature>
<evidence type="ECO:0000256" key="1">
    <source>
        <dbReference type="ARBA" id="ARBA00022723"/>
    </source>
</evidence>
<keyword evidence="2" id="KW-0863">Zinc-finger</keyword>
<dbReference type="GO" id="GO:0006325">
    <property type="term" value="P:chromatin organization"/>
    <property type="evidence" value="ECO:0007669"/>
    <property type="project" value="UniProtKB-KW"/>
</dbReference>
<dbReference type="GeneID" id="89966180"/>
<comment type="caution">
    <text evidence="7">The sequence shown here is derived from an EMBL/GenBank/DDBJ whole genome shotgun (WGS) entry which is preliminary data.</text>
</comment>
<dbReference type="SMART" id="SM00317">
    <property type="entry name" value="SET"/>
    <property type="match status" value="1"/>
</dbReference>
<feature type="region of interest" description="Disordered" evidence="5">
    <location>
        <begin position="710"/>
        <end position="952"/>
    </location>
</feature>
<evidence type="ECO:0000256" key="3">
    <source>
        <dbReference type="ARBA" id="ARBA00022833"/>
    </source>
</evidence>
<dbReference type="EMBL" id="JAUTXT010000004">
    <property type="protein sequence ID" value="KAK3678324.1"/>
    <property type="molecule type" value="Genomic_DNA"/>
</dbReference>
<feature type="compositionally biased region" description="Basic residues" evidence="5">
    <location>
        <begin position="486"/>
        <end position="495"/>
    </location>
</feature>
<dbReference type="GO" id="GO:0070210">
    <property type="term" value="C:Rpd3L-Expanded complex"/>
    <property type="evidence" value="ECO:0007669"/>
    <property type="project" value="TreeGrafter"/>
</dbReference>
<dbReference type="GO" id="GO:0034967">
    <property type="term" value="C:Set3 complex"/>
    <property type="evidence" value="ECO:0007669"/>
    <property type="project" value="TreeGrafter"/>
</dbReference>
<feature type="region of interest" description="Disordered" evidence="5">
    <location>
        <begin position="110"/>
        <end position="210"/>
    </location>
</feature>
<evidence type="ECO:0000313" key="7">
    <source>
        <dbReference type="EMBL" id="KAK3678324.1"/>
    </source>
</evidence>
<keyword evidence="4" id="KW-0156">Chromatin regulator</keyword>
<feature type="compositionally biased region" description="Basic and acidic residues" evidence="5">
    <location>
        <begin position="815"/>
        <end position="832"/>
    </location>
</feature>
<dbReference type="InterPro" id="IPR046341">
    <property type="entry name" value="SET_dom_sf"/>
</dbReference>
<organism evidence="7 8">
    <name type="scientific">Recurvomyces mirabilis</name>
    <dbReference type="NCBI Taxonomy" id="574656"/>
    <lineage>
        <taxon>Eukaryota</taxon>
        <taxon>Fungi</taxon>
        <taxon>Dikarya</taxon>
        <taxon>Ascomycota</taxon>
        <taxon>Pezizomycotina</taxon>
        <taxon>Dothideomycetes</taxon>
        <taxon>Dothideomycetidae</taxon>
        <taxon>Mycosphaerellales</taxon>
        <taxon>Teratosphaeriaceae</taxon>
        <taxon>Recurvomyces</taxon>
    </lineage>
</organism>
<dbReference type="InterPro" id="IPR001214">
    <property type="entry name" value="SET_dom"/>
</dbReference>
<dbReference type="InterPro" id="IPR013083">
    <property type="entry name" value="Znf_RING/FYVE/PHD"/>
</dbReference>
<dbReference type="Gene3D" id="3.30.40.10">
    <property type="entry name" value="Zinc/RING finger domain, C3HC4 (zinc finger)"/>
    <property type="match status" value="1"/>
</dbReference>
<dbReference type="RefSeq" id="XP_064690789.1">
    <property type="nucleotide sequence ID" value="XM_064841626.1"/>
</dbReference>
<feature type="compositionally biased region" description="Polar residues" evidence="5">
    <location>
        <begin position="196"/>
        <end position="210"/>
    </location>
</feature>
<reference evidence="7" key="1">
    <citation type="submission" date="2023-07" db="EMBL/GenBank/DDBJ databases">
        <title>Black Yeasts Isolated from many extreme environments.</title>
        <authorList>
            <person name="Coleine C."/>
            <person name="Stajich J.E."/>
            <person name="Selbmann L."/>
        </authorList>
    </citation>
    <scope>NUCLEOTIDE SEQUENCE</scope>
    <source>
        <strain evidence="7">CCFEE 5485</strain>
    </source>
</reference>
<feature type="compositionally biased region" description="Basic and acidic residues" evidence="5">
    <location>
        <begin position="559"/>
        <end position="582"/>
    </location>
</feature>
<feature type="compositionally biased region" description="Low complexity" evidence="5">
    <location>
        <begin position="710"/>
        <end position="723"/>
    </location>
</feature>
<dbReference type="GO" id="GO:0008270">
    <property type="term" value="F:zinc ion binding"/>
    <property type="evidence" value="ECO:0007669"/>
    <property type="project" value="UniProtKB-KW"/>
</dbReference>
<feature type="compositionally biased region" description="Polar residues" evidence="5">
    <location>
        <begin position="497"/>
        <end position="510"/>
    </location>
</feature>
<feature type="compositionally biased region" description="Polar residues" evidence="5">
    <location>
        <begin position="843"/>
        <end position="856"/>
    </location>
</feature>
<gene>
    <name evidence="7" type="primary">SET3</name>
    <name evidence="7" type="ORF">LTR78_001619</name>
</gene>
<evidence type="ECO:0000313" key="8">
    <source>
        <dbReference type="Proteomes" id="UP001274830"/>
    </source>
</evidence>
<feature type="compositionally biased region" description="Basic and acidic residues" evidence="5">
    <location>
        <begin position="890"/>
        <end position="908"/>
    </location>
</feature>